<gene>
    <name evidence="1" type="ORF">ACFSC2_16440</name>
</gene>
<accession>A0ABW4HFQ2</accession>
<dbReference type="Proteomes" id="UP001597138">
    <property type="component" value="Unassembled WGS sequence"/>
</dbReference>
<dbReference type="RefSeq" id="WP_379817802.1">
    <property type="nucleotide sequence ID" value="NZ_JBHUDZ010000013.1"/>
</dbReference>
<reference evidence="2" key="1">
    <citation type="journal article" date="2019" name="Int. J. Syst. Evol. Microbiol.">
        <title>The Global Catalogue of Microorganisms (GCM) 10K type strain sequencing project: providing services to taxonomists for standard genome sequencing and annotation.</title>
        <authorList>
            <consortium name="The Broad Institute Genomics Platform"/>
            <consortium name="The Broad Institute Genome Sequencing Center for Infectious Disease"/>
            <person name="Wu L."/>
            <person name="Ma J."/>
        </authorList>
    </citation>
    <scope>NUCLEOTIDE SEQUENCE [LARGE SCALE GENOMIC DNA]</scope>
    <source>
        <strain evidence="2">CCUG 70865</strain>
    </source>
</reference>
<organism evidence="1 2">
    <name type="scientific">Flavobacterium artemisiae</name>
    <dbReference type="NCBI Taxonomy" id="2126556"/>
    <lineage>
        <taxon>Bacteria</taxon>
        <taxon>Pseudomonadati</taxon>
        <taxon>Bacteroidota</taxon>
        <taxon>Flavobacteriia</taxon>
        <taxon>Flavobacteriales</taxon>
        <taxon>Flavobacteriaceae</taxon>
        <taxon>Flavobacterium</taxon>
    </lineage>
</organism>
<dbReference type="EMBL" id="JBHUDZ010000013">
    <property type="protein sequence ID" value="MFD1604328.1"/>
    <property type="molecule type" value="Genomic_DNA"/>
</dbReference>
<evidence type="ECO:0000313" key="2">
    <source>
        <dbReference type="Proteomes" id="UP001597138"/>
    </source>
</evidence>
<evidence type="ECO:0000313" key="1">
    <source>
        <dbReference type="EMBL" id="MFD1604328.1"/>
    </source>
</evidence>
<protein>
    <submittedName>
        <fullName evidence="1">Uncharacterized protein</fullName>
    </submittedName>
</protein>
<name>A0ABW4HFQ2_9FLAO</name>
<sequence length="180" mass="20637">MKTKIITFLLLFILISSCKFIKNTPNEIFQQVGLNANKIPSSFERVFKEFRQQKANGTLQLPSEDGKSMRKATCVEVVNFAYANTFKKDIERIKDLNPDRDAEEIVKSGIDLFEYADQIQSKDFMIIAKMIDDGKSNEEVDAAARNLDDTKGIELDKKYTKVMDLLLPYADKNGVEYKKF</sequence>
<dbReference type="PROSITE" id="PS51257">
    <property type="entry name" value="PROKAR_LIPOPROTEIN"/>
    <property type="match status" value="1"/>
</dbReference>
<comment type="caution">
    <text evidence="1">The sequence shown here is derived from an EMBL/GenBank/DDBJ whole genome shotgun (WGS) entry which is preliminary data.</text>
</comment>
<proteinExistence type="predicted"/>
<keyword evidence="2" id="KW-1185">Reference proteome</keyword>